<feature type="region of interest" description="Disordered" evidence="6">
    <location>
        <begin position="225"/>
        <end position="248"/>
    </location>
</feature>
<dbReference type="EMBL" id="JBEHCU010011610">
    <property type="protein sequence ID" value="KAL1376533.1"/>
    <property type="molecule type" value="Genomic_DNA"/>
</dbReference>
<dbReference type="SMART" id="SM01401">
    <property type="entry name" value="Sds3"/>
    <property type="match status" value="1"/>
</dbReference>
<feature type="region of interest" description="Disordered" evidence="6">
    <location>
        <begin position="271"/>
        <end position="303"/>
    </location>
</feature>
<dbReference type="GO" id="GO:0010468">
    <property type="term" value="P:regulation of gene expression"/>
    <property type="evidence" value="ECO:0007669"/>
    <property type="project" value="UniProtKB-ARBA"/>
</dbReference>
<dbReference type="InterPro" id="IPR032675">
    <property type="entry name" value="LRR_dom_sf"/>
</dbReference>
<proteinExistence type="predicted"/>
<keyword evidence="5" id="KW-0539">Nucleus</keyword>
<feature type="region of interest" description="Disordered" evidence="6">
    <location>
        <begin position="1"/>
        <end position="65"/>
    </location>
</feature>
<evidence type="ECO:0000259" key="7">
    <source>
        <dbReference type="Pfam" id="PF12937"/>
    </source>
</evidence>
<evidence type="ECO:0000256" key="4">
    <source>
        <dbReference type="ARBA" id="ARBA00023163"/>
    </source>
</evidence>
<dbReference type="InterPro" id="IPR013907">
    <property type="entry name" value="Sds3"/>
</dbReference>
<dbReference type="InterPro" id="IPR036047">
    <property type="entry name" value="F-box-like_dom_sf"/>
</dbReference>
<dbReference type="Pfam" id="PF12937">
    <property type="entry name" value="F-box-like"/>
    <property type="match status" value="1"/>
</dbReference>
<evidence type="ECO:0000256" key="2">
    <source>
        <dbReference type="ARBA" id="ARBA00022491"/>
    </source>
</evidence>
<feature type="compositionally biased region" description="Low complexity" evidence="6">
    <location>
        <begin position="29"/>
        <end position="44"/>
    </location>
</feature>
<dbReference type="PANTHER" id="PTHR21964">
    <property type="entry name" value="BREAST CANCER METASTASIS-SUPPRESSOR 1"/>
    <property type="match status" value="1"/>
</dbReference>
<feature type="compositionally biased region" description="Acidic residues" evidence="6">
    <location>
        <begin position="77"/>
        <end position="93"/>
    </location>
</feature>
<reference evidence="8 9" key="1">
    <citation type="submission" date="2024-05" db="EMBL/GenBank/DDBJ databases">
        <title>Culex pipiens pipiens assembly and annotation.</title>
        <authorList>
            <person name="Alout H."/>
            <person name="Durand T."/>
        </authorList>
    </citation>
    <scope>NUCLEOTIDE SEQUENCE [LARGE SCALE GENOMIC DNA]</scope>
    <source>
        <strain evidence="8">HA-2024</strain>
        <tissue evidence="8">Whole body</tissue>
    </source>
</reference>
<keyword evidence="9" id="KW-1185">Reference proteome</keyword>
<gene>
    <name evidence="8" type="ORF">pipiens_016849</name>
</gene>
<evidence type="ECO:0000256" key="5">
    <source>
        <dbReference type="ARBA" id="ARBA00023242"/>
    </source>
</evidence>
<evidence type="ECO:0000256" key="3">
    <source>
        <dbReference type="ARBA" id="ARBA00023015"/>
    </source>
</evidence>
<dbReference type="Proteomes" id="UP001562425">
    <property type="component" value="Unassembled WGS sequence"/>
</dbReference>
<organism evidence="8 9">
    <name type="scientific">Culex pipiens pipiens</name>
    <name type="common">Northern house mosquito</name>
    <dbReference type="NCBI Taxonomy" id="38569"/>
    <lineage>
        <taxon>Eukaryota</taxon>
        <taxon>Metazoa</taxon>
        <taxon>Ecdysozoa</taxon>
        <taxon>Arthropoda</taxon>
        <taxon>Hexapoda</taxon>
        <taxon>Insecta</taxon>
        <taxon>Pterygota</taxon>
        <taxon>Neoptera</taxon>
        <taxon>Endopterygota</taxon>
        <taxon>Diptera</taxon>
        <taxon>Nematocera</taxon>
        <taxon>Culicoidea</taxon>
        <taxon>Culicidae</taxon>
        <taxon>Culicinae</taxon>
        <taxon>Culicini</taxon>
        <taxon>Culex</taxon>
        <taxon>Culex</taxon>
    </lineage>
</organism>
<comment type="caution">
    <text evidence="8">The sequence shown here is derived from an EMBL/GenBank/DDBJ whole genome shotgun (WGS) entry which is preliminary data.</text>
</comment>
<feature type="compositionally biased region" description="Low complexity" evidence="6">
    <location>
        <begin position="8"/>
        <end position="17"/>
    </location>
</feature>
<dbReference type="AlphaFoldDB" id="A0ABD1CJG1"/>
<dbReference type="Pfam" id="PF08598">
    <property type="entry name" value="Sds3"/>
    <property type="match status" value="1"/>
</dbReference>
<sequence length="918" mass="102497">MSSSPYMNNINNSSGTSASGGGGHHHNNNHNNSQEYGADLLLDGGAPGESNNHHAQNDPFLEDGPMMMGAAAAGALDDDNVDDSEEDTEEASETEMGSSSNHRNADEPIEIKEQMYQDKLASLKKQLDELRSGSHPEYLRRVKKLEHQYSERIRLNEIYREYLINCVERDYILEKNAAVKEYEEKKVDLKENLMTDFEDRRKMIETERATMELTGDSVDVKPTITRKLRRRPNEPLPVPEKRRKPTTGQLVLLLDEKEVENDLKLISRGKAAQVMRNHQQQQQQQQANGGSGSGSSNSHAQIAPITNNGTASIVNNSVVAPSSTIPTPTPLINASYQINSSSVGSSVAAPSTTTTTTATPSSTVTSSELTLALPQSTTTPAVSSSPVVVAASQPSPVATQTVSPAPTTTTTPVNGQPPMAAVVPVAPQQNPAQPAPLVETRIEDGKLLYERRWFHRGQPVYVEGRDIQRFSANISAIGSEAIWVKKTSDGQKVRIFTNQLSRGKPQQLLSLRLVCRRWKAIADRERPLWNRICIHVPDGVTLDARFRMKSCAPSVTCLKLNRSKIVTVGSWWRPLGERLTCIEMKDCRVALGTLLGMLRCTPNLRRLSLRYTAFTCREEPVVKFTLDRMEDLDLYFEELFDVYVRIFPRLRRFSYDQMETDWDGIRDRLIQSVQGTLQHAGFYPTAKLLQAMTTMDRLRLSSVTLFTHMQDHDQYDAARLCRVQQSLERLVMPGVVAQDSILCEIGRNLRGLKVLDTYIEEVEAGRPTFLATMPNLELLTLRGYGKQPIDFTGFTNPNLRQARFWYLSFEQASLSSFLNGSPNLQLLSLSDCDLTEIIQPRTTNRLQTLELLDGDQIPNKSLLQLITRSPHLKTLTLNRLPNLDDATFRAVYRALPRLTQLTLEACDGVTVSAACGTF</sequence>
<name>A0ABD1CJG1_CULPP</name>
<keyword evidence="4" id="KW-0804">Transcription</keyword>
<evidence type="ECO:0000256" key="1">
    <source>
        <dbReference type="ARBA" id="ARBA00004123"/>
    </source>
</evidence>
<evidence type="ECO:0000256" key="6">
    <source>
        <dbReference type="SAM" id="MobiDB-lite"/>
    </source>
</evidence>
<dbReference type="SUPFAM" id="SSF81383">
    <property type="entry name" value="F-box domain"/>
    <property type="match status" value="1"/>
</dbReference>
<feature type="region of interest" description="Disordered" evidence="6">
    <location>
        <begin position="77"/>
        <end position="108"/>
    </location>
</feature>
<feature type="region of interest" description="Disordered" evidence="6">
    <location>
        <begin position="343"/>
        <end position="367"/>
    </location>
</feature>
<dbReference type="InterPro" id="IPR001810">
    <property type="entry name" value="F-box_dom"/>
</dbReference>
<evidence type="ECO:0000313" key="9">
    <source>
        <dbReference type="Proteomes" id="UP001562425"/>
    </source>
</evidence>
<evidence type="ECO:0000313" key="8">
    <source>
        <dbReference type="EMBL" id="KAL1376533.1"/>
    </source>
</evidence>
<comment type="subcellular location">
    <subcellularLocation>
        <location evidence="1">Nucleus</location>
    </subcellularLocation>
</comment>
<dbReference type="Gene3D" id="3.80.10.10">
    <property type="entry name" value="Ribonuclease Inhibitor"/>
    <property type="match status" value="2"/>
</dbReference>
<protein>
    <recommendedName>
        <fullName evidence="7">F-box domain-containing protein</fullName>
    </recommendedName>
</protein>
<accession>A0ABD1CJG1</accession>
<feature type="compositionally biased region" description="Low complexity" evidence="6">
    <location>
        <begin position="278"/>
        <end position="301"/>
    </location>
</feature>
<keyword evidence="2" id="KW-0678">Repressor</keyword>
<dbReference type="SUPFAM" id="SSF52047">
    <property type="entry name" value="RNI-like"/>
    <property type="match status" value="1"/>
</dbReference>
<feature type="domain" description="F-box" evidence="7">
    <location>
        <begin position="504"/>
        <end position="535"/>
    </location>
</feature>
<dbReference type="GO" id="GO:0005654">
    <property type="term" value="C:nucleoplasm"/>
    <property type="evidence" value="ECO:0007669"/>
    <property type="project" value="UniProtKB-ARBA"/>
</dbReference>
<keyword evidence="3" id="KW-0805">Transcription regulation</keyword>